<accession>Q95KH2</accession>
<reference evidence="1" key="1">
    <citation type="journal article" date="2002" name="Genome Biol.">
        <title>Prediction of unidentified human genes on the basis of sequence similarity to novel cDNAs from cynomolgus monkey brain.</title>
        <authorList>
            <person name="Osada N."/>
            <person name="Hida M."/>
            <person name="Kusuda J."/>
            <person name="Tanuma R."/>
            <person name="Hirata M."/>
            <person name="Hirai M."/>
            <person name="Terao K."/>
            <person name="Suzuki Y."/>
            <person name="Sugano S."/>
            <person name="Hashimoto K."/>
        </authorList>
    </citation>
    <scope>NUCLEOTIDE SEQUENCE</scope>
    <source>
        <tissue evidence="1">Temporal lobe right</tissue>
    </source>
</reference>
<protein>
    <recommendedName>
        <fullName evidence="2">HTH psq-type domain-containing protein</fullName>
    </recommendedName>
</protein>
<dbReference type="EMBL" id="AB060875">
    <property type="protein sequence ID" value="BAB46885.1"/>
    <property type="molecule type" value="mRNA"/>
</dbReference>
<sequence length="107" mass="12222">MRPIGSTTSDASRKQRKVMTLQEKVDLLNTYYRLRSAAVVAHHFKINEPSARMIVKEKEIHEAVTAAMPAGMKTLYFLQTTFLSCIENAAFMWVQDCYEKGIPIQLI</sequence>
<evidence type="ECO:0008006" key="2">
    <source>
        <dbReference type="Google" id="ProtNLM"/>
    </source>
</evidence>
<proteinExistence type="evidence at transcript level"/>
<dbReference type="AlphaFoldDB" id="Q95KH2"/>
<organism evidence="1">
    <name type="scientific">Macaca fascicularis</name>
    <name type="common">Crab-eating macaque</name>
    <name type="synonym">Cynomolgus monkey</name>
    <dbReference type="NCBI Taxonomy" id="9541"/>
    <lineage>
        <taxon>Eukaryota</taxon>
        <taxon>Metazoa</taxon>
        <taxon>Chordata</taxon>
        <taxon>Craniata</taxon>
        <taxon>Vertebrata</taxon>
        <taxon>Euteleostomi</taxon>
        <taxon>Mammalia</taxon>
        <taxon>Eutheria</taxon>
        <taxon>Euarchontoglires</taxon>
        <taxon>Primates</taxon>
        <taxon>Haplorrhini</taxon>
        <taxon>Catarrhini</taxon>
        <taxon>Cercopithecidae</taxon>
        <taxon>Cercopithecinae</taxon>
        <taxon>Macaca</taxon>
    </lineage>
</organism>
<name>Q95KH2_MACFA</name>
<evidence type="ECO:0000313" key="1">
    <source>
        <dbReference type="EMBL" id="BAB46885.1"/>
    </source>
</evidence>